<reference evidence="1" key="1">
    <citation type="submission" date="2024-09" db="EMBL/GenBank/DDBJ databases">
        <title>Black Yeasts Isolated from many extreme environments.</title>
        <authorList>
            <person name="Coleine C."/>
            <person name="Stajich J.E."/>
            <person name="Selbmann L."/>
        </authorList>
    </citation>
    <scope>NUCLEOTIDE SEQUENCE</scope>
    <source>
        <strain evidence="1">CCFEE 5737</strain>
    </source>
</reference>
<evidence type="ECO:0000313" key="1">
    <source>
        <dbReference type="EMBL" id="KAK3079263.1"/>
    </source>
</evidence>
<keyword evidence="2" id="KW-1185">Reference proteome</keyword>
<dbReference type="EMBL" id="JAWDJW010001256">
    <property type="protein sequence ID" value="KAK3079263.1"/>
    <property type="molecule type" value="Genomic_DNA"/>
</dbReference>
<accession>A0ACC3DRB2</accession>
<feature type="non-terminal residue" evidence="1">
    <location>
        <position position="555"/>
    </location>
</feature>
<gene>
    <name evidence="1" type="ORF">LTS18_005306</name>
</gene>
<comment type="caution">
    <text evidence="1">The sequence shown here is derived from an EMBL/GenBank/DDBJ whole genome shotgun (WGS) entry which is preliminary data.</text>
</comment>
<organism evidence="1 2">
    <name type="scientific">Coniosporium uncinatum</name>
    <dbReference type="NCBI Taxonomy" id="93489"/>
    <lineage>
        <taxon>Eukaryota</taxon>
        <taxon>Fungi</taxon>
        <taxon>Dikarya</taxon>
        <taxon>Ascomycota</taxon>
        <taxon>Pezizomycotina</taxon>
        <taxon>Dothideomycetes</taxon>
        <taxon>Dothideomycetes incertae sedis</taxon>
        <taxon>Coniosporium</taxon>
    </lineage>
</organism>
<name>A0ACC3DRB2_9PEZI</name>
<sequence>MKDDHGNSRDEYKVTCITKRQAIHAHEGSVSASGKERNAIAYLVHYVRQDVMDRAMQSEEPAWAVPAWIVQDVKMAHDFAANGRSMLMDPPKANLPPTNGRNGDVSADAKAAKIVQYQAIDSRAFLQHEGPGTLDLFDPQWMEKDNRFTYDIELLTTDCPQDIRRKLFKVVPNIEDQRQIKFWIMDSQGGSRLRSNLVSSGSTEISGGTLDNYEPWKVEELETRGPEQRLWLHVIDVKDLPELPKQPETKGAASSSSPTPAPPPNPLSTQTNPSLAEEAANDGTHTPEAEEDTPMSDAEIDDHGILANAGGFADDETGRAIAREMMLASAPVETAVQQNGPADPLLELVAAANNQNGPIDRAQLEDMERRALYLLDSATRIADNDVEMGGTIHRLPELINSDIPPGLMEGSDLMFAPRRTAFDNGIIDSPAIVDLSAPPPPPPLAMPNYDEIYFFLKLFDVDAQKLIPKGSFIAKRTSRIDSIVMKLLGLERDAEMDLYEEEDITTARPIRRRKTFNLEDLHNTCILIASPPISESRTASLAADAKFSTPQAYLT</sequence>
<proteinExistence type="predicted"/>
<dbReference type="Proteomes" id="UP001186974">
    <property type="component" value="Unassembled WGS sequence"/>
</dbReference>
<protein>
    <submittedName>
        <fullName evidence="1">Uncharacterized protein</fullName>
    </submittedName>
</protein>
<evidence type="ECO:0000313" key="2">
    <source>
        <dbReference type="Proteomes" id="UP001186974"/>
    </source>
</evidence>